<dbReference type="GO" id="GO:0003682">
    <property type="term" value="F:chromatin binding"/>
    <property type="evidence" value="ECO:0007669"/>
    <property type="project" value="TreeGrafter"/>
</dbReference>
<dbReference type="GO" id="GO:0006338">
    <property type="term" value="P:chromatin remodeling"/>
    <property type="evidence" value="ECO:0007669"/>
    <property type="project" value="InterPro"/>
</dbReference>
<dbReference type="PROSITE" id="PS50014">
    <property type="entry name" value="BROMODOMAIN_2"/>
    <property type="match status" value="2"/>
</dbReference>
<evidence type="ECO:0000256" key="3">
    <source>
        <dbReference type="ARBA" id="ARBA00022853"/>
    </source>
</evidence>
<evidence type="ECO:0000256" key="8">
    <source>
        <dbReference type="PROSITE-ProRule" id="PRU00035"/>
    </source>
</evidence>
<keyword evidence="4" id="KW-0805">Transcription regulation</keyword>
<accession>A0AA43QLU1</accession>
<dbReference type="InterPro" id="IPR037382">
    <property type="entry name" value="Rsc/polybromo"/>
</dbReference>
<organism evidence="11 12">
    <name type="scientific">Ramalina farinacea</name>
    <dbReference type="NCBI Taxonomy" id="258253"/>
    <lineage>
        <taxon>Eukaryota</taxon>
        <taxon>Fungi</taxon>
        <taxon>Dikarya</taxon>
        <taxon>Ascomycota</taxon>
        <taxon>Pezizomycotina</taxon>
        <taxon>Lecanoromycetes</taxon>
        <taxon>OSLEUM clade</taxon>
        <taxon>Lecanoromycetidae</taxon>
        <taxon>Lecanorales</taxon>
        <taxon>Lecanorineae</taxon>
        <taxon>Ramalinaceae</taxon>
        <taxon>Ramalina</taxon>
    </lineage>
</organism>
<dbReference type="GO" id="GO:0016586">
    <property type="term" value="C:RSC-type complex"/>
    <property type="evidence" value="ECO:0007669"/>
    <property type="project" value="InterPro"/>
</dbReference>
<evidence type="ECO:0000313" key="11">
    <source>
        <dbReference type="EMBL" id="MDI1488227.1"/>
    </source>
</evidence>
<feature type="region of interest" description="Disordered" evidence="9">
    <location>
        <begin position="92"/>
        <end position="176"/>
    </location>
</feature>
<sequence length="590" mass="65043">MLLQDDLPEYYDQIGLPIALDTIQGKLERYEYPNITTLESDVKRMISNAKSFNNKTTQIYSDAEKVRKLVSNFMVERNPAYRNQSYQAIATPVPEGWQSRSTQRPGRRHSPTATPSVKQPKEEVNIEPPSAESRSSRRSDTAPAQSPAVEQEDAARTASSTPAAQDAEGAGEGFEGNTFQQAQDKIVTEMMNLTDEDGLLISANFIQLPPRTLVDYYRIIRHPVSLKALQKQARGAKGHARPTGATLLKSWNAFEEEASYIWRNAREYNEDGSEIVRLANDLERYFRRRLKEAKKVVNEPPQPRVKLTMGGKSPEPPPKITLKFGNPKPNHSSGVSVDTEALKRQQELVRAGVNGQGINTASTKPVTTDRPSSGSEHGAVPNGIKREISQTNSPAPGPSQVNGVANASMPPPSHLNPRVTSGSPMPQPTMTNGATPHVHPITQFNNSFSRPPGKDVSDALIANLNLSTHPDSSRLRFNLDIPASNTRTQQSITIALARSQAYLRIAPTLSKSLMQRPSKTFVTCNHRRQQAITQRDQDQIHPLYEYPLQLGVNTIEVEVIAGLPRGAPKVGTGNDIEIEKITVFAHLQSS</sequence>
<keyword evidence="5 8" id="KW-0103">Bromodomain</keyword>
<protein>
    <recommendedName>
        <fullName evidence="10">Bromo domain-containing protein</fullName>
    </recommendedName>
</protein>
<feature type="domain" description="Bromo" evidence="10">
    <location>
        <begin position="1"/>
        <end position="60"/>
    </location>
</feature>
<comment type="caution">
    <text evidence="11">The sequence shown here is derived from an EMBL/GenBank/DDBJ whole genome shotgun (WGS) entry which is preliminary data.</text>
</comment>
<keyword evidence="6" id="KW-0804">Transcription</keyword>
<dbReference type="SUPFAM" id="SSF47370">
    <property type="entry name" value="Bromodomain"/>
    <property type="match status" value="2"/>
</dbReference>
<proteinExistence type="predicted"/>
<name>A0AA43QLU1_9LECA</name>
<gene>
    <name evidence="11" type="ORF">OHK93_007501</name>
</gene>
<keyword evidence="7" id="KW-0539">Nucleus</keyword>
<feature type="compositionally biased region" description="Polar residues" evidence="9">
    <location>
        <begin position="356"/>
        <end position="375"/>
    </location>
</feature>
<dbReference type="EMBL" id="JAPUFD010000007">
    <property type="protein sequence ID" value="MDI1488227.1"/>
    <property type="molecule type" value="Genomic_DNA"/>
</dbReference>
<evidence type="ECO:0000256" key="5">
    <source>
        <dbReference type="ARBA" id="ARBA00023117"/>
    </source>
</evidence>
<dbReference type="PRINTS" id="PR00503">
    <property type="entry name" value="BROMODOMAIN"/>
</dbReference>
<feature type="region of interest" description="Disordered" evidence="9">
    <location>
        <begin position="302"/>
        <end position="338"/>
    </location>
</feature>
<dbReference type="PANTHER" id="PTHR16062:SF19">
    <property type="entry name" value="PROTEIN POLYBROMO-1"/>
    <property type="match status" value="1"/>
</dbReference>
<dbReference type="Proteomes" id="UP001161017">
    <property type="component" value="Unassembled WGS sequence"/>
</dbReference>
<feature type="region of interest" description="Disordered" evidence="9">
    <location>
        <begin position="354"/>
        <end position="434"/>
    </location>
</feature>
<dbReference type="Pfam" id="PF22994">
    <property type="entry name" value="RSC4_Ig_like"/>
    <property type="match status" value="1"/>
</dbReference>
<evidence type="ECO:0000313" key="12">
    <source>
        <dbReference type="Proteomes" id="UP001161017"/>
    </source>
</evidence>
<dbReference type="InterPro" id="IPR001487">
    <property type="entry name" value="Bromodomain"/>
</dbReference>
<dbReference type="SMART" id="SM00297">
    <property type="entry name" value="BROMO"/>
    <property type="match status" value="2"/>
</dbReference>
<dbReference type="FunFam" id="1.20.920.10:FF:000083">
    <property type="entry name" value="WGS project CABT00000000 data, contig 2.8"/>
    <property type="match status" value="1"/>
</dbReference>
<comment type="subcellular location">
    <subcellularLocation>
        <location evidence="1">Nucleus</location>
    </subcellularLocation>
</comment>
<dbReference type="Gene3D" id="1.20.920.10">
    <property type="entry name" value="Bromodomain-like"/>
    <property type="match status" value="2"/>
</dbReference>
<dbReference type="PANTHER" id="PTHR16062">
    <property type="entry name" value="SWI/SNF-RELATED"/>
    <property type="match status" value="1"/>
</dbReference>
<feature type="compositionally biased region" description="Polar residues" evidence="9">
    <location>
        <begin position="389"/>
        <end position="405"/>
    </location>
</feature>
<keyword evidence="3" id="KW-0156">Chromatin regulator</keyword>
<feature type="compositionally biased region" description="Polar residues" evidence="9">
    <location>
        <begin position="418"/>
        <end position="434"/>
    </location>
</feature>
<keyword evidence="2" id="KW-0677">Repeat</keyword>
<dbReference type="InterPro" id="IPR054551">
    <property type="entry name" value="RSC4_Ig-like"/>
</dbReference>
<evidence type="ECO:0000256" key="7">
    <source>
        <dbReference type="ARBA" id="ARBA00023242"/>
    </source>
</evidence>
<evidence type="ECO:0000256" key="2">
    <source>
        <dbReference type="ARBA" id="ARBA00022737"/>
    </source>
</evidence>
<evidence type="ECO:0000256" key="4">
    <source>
        <dbReference type="ARBA" id="ARBA00023015"/>
    </source>
</evidence>
<dbReference type="AlphaFoldDB" id="A0AA43QLU1"/>
<dbReference type="Pfam" id="PF00439">
    <property type="entry name" value="Bromodomain"/>
    <property type="match status" value="2"/>
</dbReference>
<dbReference type="InterPro" id="IPR036427">
    <property type="entry name" value="Bromodomain-like_sf"/>
</dbReference>
<evidence type="ECO:0000259" key="10">
    <source>
        <dbReference type="PROSITE" id="PS50014"/>
    </source>
</evidence>
<keyword evidence="12" id="KW-1185">Reference proteome</keyword>
<reference evidence="11" key="1">
    <citation type="journal article" date="2023" name="Genome Biol. Evol.">
        <title>First Whole Genome Sequence and Flow Cytometry Genome Size Data for the Lichen-Forming Fungus Ramalina farinacea (Ascomycota).</title>
        <authorList>
            <person name="Llewellyn T."/>
            <person name="Mian S."/>
            <person name="Hill R."/>
            <person name="Leitch I.J."/>
            <person name="Gaya E."/>
        </authorList>
    </citation>
    <scope>NUCLEOTIDE SEQUENCE</scope>
    <source>
        <strain evidence="11">LIQ254RAFAR</strain>
    </source>
</reference>
<dbReference type="CDD" id="cd04369">
    <property type="entry name" value="Bromodomain"/>
    <property type="match status" value="2"/>
</dbReference>
<evidence type="ECO:0000256" key="9">
    <source>
        <dbReference type="SAM" id="MobiDB-lite"/>
    </source>
</evidence>
<evidence type="ECO:0000256" key="6">
    <source>
        <dbReference type="ARBA" id="ARBA00023163"/>
    </source>
</evidence>
<dbReference type="GO" id="GO:0006368">
    <property type="term" value="P:transcription elongation by RNA polymerase II"/>
    <property type="evidence" value="ECO:0007669"/>
    <property type="project" value="TreeGrafter"/>
</dbReference>
<feature type="domain" description="Bromo" evidence="10">
    <location>
        <begin position="215"/>
        <end position="276"/>
    </location>
</feature>
<evidence type="ECO:0000256" key="1">
    <source>
        <dbReference type="ARBA" id="ARBA00004123"/>
    </source>
</evidence>